<dbReference type="EMBL" id="JAWQEG010004214">
    <property type="protein sequence ID" value="KAK3862553.1"/>
    <property type="molecule type" value="Genomic_DNA"/>
</dbReference>
<sequence length="157" mass="18171">MSHILVLLILVLIIFSSYIFHLLFLRHHPHNFLLITFSPQFPSHNLVTIIFLVQFHSPTVISRLPPAARHLQKPSPPLRPNTRTELQLPASKNRPRLPCTGEIRLEFYSPKLRIESQEAGRSEKQEERKRECRTHFEEAVVGILTGLHGARSERNGY</sequence>
<protein>
    <submittedName>
        <fullName evidence="3">Uncharacterized protein</fullName>
    </submittedName>
</protein>
<organism evidence="3 4">
    <name type="scientific">Petrolisthes cinctipes</name>
    <name type="common">Flat porcelain crab</name>
    <dbReference type="NCBI Taxonomy" id="88211"/>
    <lineage>
        <taxon>Eukaryota</taxon>
        <taxon>Metazoa</taxon>
        <taxon>Ecdysozoa</taxon>
        <taxon>Arthropoda</taxon>
        <taxon>Crustacea</taxon>
        <taxon>Multicrustacea</taxon>
        <taxon>Malacostraca</taxon>
        <taxon>Eumalacostraca</taxon>
        <taxon>Eucarida</taxon>
        <taxon>Decapoda</taxon>
        <taxon>Pleocyemata</taxon>
        <taxon>Anomura</taxon>
        <taxon>Galatheoidea</taxon>
        <taxon>Porcellanidae</taxon>
        <taxon>Petrolisthes</taxon>
    </lineage>
</organism>
<dbReference type="Proteomes" id="UP001286313">
    <property type="component" value="Unassembled WGS sequence"/>
</dbReference>
<evidence type="ECO:0000256" key="2">
    <source>
        <dbReference type="SAM" id="Phobius"/>
    </source>
</evidence>
<gene>
    <name evidence="3" type="ORF">Pcinc_031596</name>
</gene>
<name>A0AAE1K4B4_PETCI</name>
<keyword evidence="2" id="KW-0472">Membrane</keyword>
<evidence type="ECO:0000256" key="1">
    <source>
        <dbReference type="SAM" id="MobiDB-lite"/>
    </source>
</evidence>
<dbReference type="AlphaFoldDB" id="A0AAE1K4B4"/>
<keyword evidence="2" id="KW-0812">Transmembrane</keyword>
<accession>A0AAE1K4B4</accession>
<evidence type="ECO:0000313" key="4">
    <source>
        <dbReference type="Proteomes" id="UP001286313"/>
    </source>
</evidence>
<evidence type="ECO:0000313" key="3">
    <source>
        <dbReference type="EMBL" id="KAK3862553.1"/>
    </source>
</evidence>
<keyword evidence="4" id="KW-1185">Reference proteome</keyword>
<keyword evidence="2" id="KW-1133">Transmembrane helix</keyword>
<comment type="caution">
    <text evidence="3">The sequence shown here is derived from an EMBL/GenBank/DDBJ whole genome shotgun (WGS) entry which is preliminary data.</text>
</comment>
<feature type="region of interest" description="Disordered" evidence="1">
    <location>
        <begin position="69"/>
        <end position="97"/>
    </location>
</feature>
<feature type="transmembrane region" description="Helical" evidence="2">
    <location>
        <begin position="6"/>
        <end position="25"/>
    </location>
</feature>
<reference evidence="3" key="1">
    <citation type="submission" date="2023-10" db="EMBL/GenBank/DDBJ databases">
        <title>Genome assemblies of two species of porcelain crab, Petrolisthes cinctipes and Petrolisthes manimaculis (Anomura: Porcellanidae).</title>
        <authorList>
            <person name="Angst P."/>
        </authorList>
    </citation>
    <scope>NUCLEOTIDE SEQUENCE</scope>
    <source>
        <strain evidence="3">PB745_01</strain>
        <tissue evidence="3">Gill</tissue>
    </source>
</reference>
<proteinExistence type="predicted"/>